<accession>A0A3M7R0U2</accession>
<organism evidence="2 3">
    <name type="scientific">Brachionus plicatilis</name>
    <name type="common">Marine rotifer</name>
    <name type="synonym">Brachionus muelleri</name>
    <dbReference type="NCBI Taxonomy" id="10195"/>
    <lineage>
        <taxon>Eukaryota</taxon>
        <taxon>Metazoa</taxon>
        <taxon>Spiralia</taxon>
        <taxon>Gnathifera</taxon>
        <taxon>Rotifera</taxon>
        <taxon>Eurotatoria</taxon>
        <taxon>Monogononta</taxon>
        <taxon>Pseudotrocha</taxon>
        <taxon>Ploima</taxon>
        <taxon>Brachionidae</taxon>
        <taxon>Brachionus</taxon>
    </lineage>
</organism>
<keyword evidence="1" id="KW-0472">Membrane</keyword>
<evidence type="ECO:0000313" key="3">
    <source>
        <dbReference type="Proteomes" id="UP000276133"/>
    </source>
</evidence>
<sequence length="139" mass="16322">MKISDDKRTKHELLSLVCILITKYLKTKGTRYSRSDETAYATVARFFFKTAIVFVINAAQVYHMNIIFSLHYFVKLFLVNVRNGTVRIARPHSMMLRRQQISAFANYWCRWIAQKADRLEVLFAKQQAFLISTNTGRCF</sequence>
<feature type="transmembrane region" description="Helical" evidence="1">
    <location>
        <begin position="62"/>
        <end position="81"/>
    </location>
</feature>
<keyword evidence="1" id="KW-1133">Transmembrane helix</keyword>
<dbReference type="EMBL" id="REGN01004531">
    <property type="protein sequence ID" value="RNA17099.1"/>
    <property type="molecule type" value="Genomic_DNA"/>
</dbReference>
<protein>
    <submittedName>
        <fullName evidence="2">Uncharacterized protein</fullName>
    </submittedName>
</protein>
<gene>
    <name evidence="2" type="ORF">BpHYR1_051940</name>
</gene>
<keyword evidence="3" id="KW-1185">Reference proteome</keyword>
<dbReference type="AlphaFoldDB" id="A0A3M7R0U2"/>
<evidence type="ECO:0000256" key="1">
    <source>
        <dbReference type="SAM" id="Phobius"/>
    </source>
</evidence>
<dbReference type="Proteomes" id="UP000276133">
    <property type="component" value="Unassembled WGS sequence"/>
</dbReference>
<name>A0A3M7R0U2_BRAPC</name>
<comment type="caution">
    <text evidence="2">The sequence shown here is derived from an EMBL/GenBank/DDBJ whole genome shotgun (WGS) entry which is preliminary data.</text>
</comment>
<evidence type="ECO:0000313" key="2">
    <source>
        <dbReference type="EMBL" id="RNA17099.1"/>
    </source>
</evidence>
<proteinExistence type="predicted"/>
<keyword evidence="1" id="KW-0812">Transmembrane</keyword>
<reference evidence="2 3" key="1">
    <citation type="journal article" date="2018" name="Sci. Rep.">
        <title>Genomic signatures of local adaptation to the degree of environmental predictability in rotifers.</title>
        <authorList>
            <person name="Franch-Gras L."/>
            <person name="Hahn C."/>
            <person name="Garcia-Roger E.M."/>
            <person name="Carmona M.J."/>
            <person name="Serra M."/>
            <person name="Gomez A."/>
        </authorList>
    </citation>
    <scope>NUCLEOTIDE SEQUENCE [LARGE SCALE GENOMIC DNA]</scope>
    <source>
        <strain evidence="2">HYR1</strain>
    </source>
</reference>